<name>A0A2K1XJD4_POPTR</name>
<dbReference type="EMBL" id="CM009304">
    <property type="protein sequence ID" value="PNT00894.1"/>
    <property type="molecule type" value="Genomic_DNA"/>
</dbReference>
<keyword evidence="2" id="KW-1185">Reference proteome</keyword>
<reference evidence="1 2" key="1">
    <citation type="journal article" date="2006" name="Science">
        <title>The genome of black cottonwood, Populus trichocarpa (Torr. &amp; Gray).</title>
        <authorList>
            <person name="Tuskan G.A."/>
            <person name="Difazio S."/>
            <person name="Jansson S."/>
            <person name="Bohlmann J."/>
            <person name="Grigoriev I."/>
            <person name="Hellsten U."/>
            <person name="Putnam N."/>
            <person name="Ralph S."/>
            <person name="Rombauts S."/>
            <person name="Salamov A."/>
            <person name="Schein J."/>
            <person name="Sterck L."/>
            <person name="Aerts A."/>
            <person name="Bhalerao R.R."/>
            <person name="Bhalerao R.P."/>
            <person name="Blaudez D."/>
            <person name="Boerjan W."/>
            <person name="Brun A."/>
            <person name="Brunner A."/>
            <person name="Busov V."/>
            <person name="Campbell M."/>
            <person name="Carlson J."/>
            <person name="Chalot M."/>
            <person name="Chapman J."/>
            <person name="Chen G.L."/>
            <person name="Cooper D."/>
            <person name="Coutinho P.M."/>
            <person name="Couturier J."/>
            <person name="Covert S."/>
            <person name="Cronk Q."/>
            <person name="Cunningham R."/>
            <person name="Davis J."/>
            <person name="Degroeve S."/>
            <person name="Dejardin A."/>
            <person name="Depamphilis C."/>
            <person name="Detter J."/>
            <person name="Dirks B."/>
            <person name="Dubchak I."/>
            <person name="Duplessis S."/>
            <person name="Ehlting J."/>
            <person name="Ellis B."/>
            <person name="Gendler K."/>
            <person name="Goodstein D."/>
            <person name="Gribskov M."/>
            <person name="Grimwood J."/>
            <person name="Groover A."/>
            <person name="Gunter L."/>
            <person name="Hamberger B."/>
            <person name="Heinze B."/>
            <person name="Helariutta Y."/>
            <person name="Henrissat B."/>
            <person name="Holligan D."/>
            <person name="Holt R."/>
            <person name="Huang W."/>
            <person name="Islam-Faridi N."/>
            <person name="Jones S."/>
            <person name="Jones-Rhoades M."/>
            <person name="Jorgensen R."/>
            <person name="Joshi C."/>
            <person name="Kangasjarvi J."/>
            <person name="Karlsson J."/>
            <person name="Kelleher C."/>
            <person name="Kirkpatrick R."/>
            <person name="Kirst M."/>
            <person name="Kohler A."/>
            <person name="Kalluri U."/>
            <person name="Larimer F."/>
            <person name="Leebens-Mack J."/>
            <person name="Leple J.C."/>
            <person name="Locascio P."/>
            <person name="Lou Y."/>
            <person name="Lucas S."/>
            <person name="Martin F."/>
            <person name="Montanini B."/>
            <person name="Napoli C."/>
            <person name="Nelson D.R."/>
            <person name="Nelson C."/>
            <person name="Nieminen K."/>
            <person name="Nilsson O."/>
            <person name="Pereda V."/>
            <person name="Peter G."/>
            <person name="Philippe R."/>
            <person name="Pilate G."/>
            <person name="Poliakov A."/>
            <person name="Razumovskaya J."/>
            <person name="Richardson P."/>
            <person name="Rinaldi C."/>
            <person name="Ritland K."/>
            <person name="Rouze P."/>
            <person name="Ryaboy D."/>
            <person name="Schmutz J."/>
            <person name="Schrader J."/>
            <person name="Segerman B."/>
            <person name="Shin H."/>
            <person name="Siddiqui A."/>
            <person name="Sterky F."/>
            <person name="Terry A."/>
            <person name="Tsai C.J."/>
            <person name="Uberbacher E."/>
            <person name="Unneberg P."/>
            <person name="Vahala J."/>
            <person name="Wall K."/>
            <person name="Wessler S."/>
            <person name="Yang G."/>
            <person name="Yin T."/>
            <person name="Douglas C."/>
            <person name="Marra M."/>
            <person name="Sandberg G."/>
            <person name="Van de Peer Y."/>
            <person name="Rokhsar D."/>
        </authorList>
    </citation>
    <scope>NUCLEOTIDE SEQUENCE [LARGE SCALE GENOMIC DNA]</scope>
    <source>
        <strain evidence="2">cv. Nisqually</strain>
    </source>
</reference>
<sequence>MCSENDDSLFPFYRLTWKWYVHRMKVKCEINMRVQFCFNCLSVPLLNKREINVLTSHDRARTTDTKSIKCVPSERDWKKQQIV</sequence>
<dbReference type="Proteomes" id="UP000006729">
    <property type="component" value="Chromosome 15"/>
</dbReference>
<evidence type="ECO:0000313" key="1">
    <source>
        <dbReference type="EMBL" id="PNT00894.1"/>
    </source>
</evidence>
<dbReference type="AlphaFoldDB" id="A0A2K1XJD4"/>
<evidence type="ECO:0000313" key="2">
    <source>
        <dbReference type="Proteomes" id="UP000006729"/>
    </source>
</evidence>
<organism evidence="1 2">
    <name type="scientific">Populus trichocarpa</name>
    <name type="common">Western balsam poplar</name>
    <name type="synonym">Populus balsamifera subsp. trichocarpa</name>
    <dbReference type="NCBI Taxonomy" id="3694"/>
    <lineage>
        <taxon>Eukaryota</taxon>
        <taxon>Viridiplantae</taxon>
        <taxon>Streptophyta</taxon>
        <taxon>Embryophyta</taxon>
        <taxon>Tracheophyta</taxon>
        <taxon>Spermatophyta</taxon>
        <taxon>Magnoliopsida</taxon>
        <taxon>eudicotyledons</taxon>
        <taxon>Gunneridae</taxon>
        <taxon>Pentapetalae</taxon>
        <taxon>rosids</taxon>
        <taxon>fabids</taxon>
        <taxon>Malpighiales</taxon>
        <taxon>Salicaceae</taxon>
        <taxon>Saliceae</taxon>
        <taxon>Populus</taxon>
    </lineage>
</organism>
<proteinExistence type="predicted"/>
<dbReference type="InParanoid" id="A0A2K1XJD4"/>
<gene>
    <name evidence="1" type="ORF">POPTR_015G072700</name>
</gene>
<accession>A0A2K1XJD4</accession>
<protein>
    <submittedName>
        <fullName evidence="1">Uncharacterized protein</fullName>
    </submittedName>
</protein>